<dbReference type="AlphaFoldDB" id="A0A1J5P645"/>
<reference evidence="1" key="1">
    <citation type="submission" date="2016-10" db="EMBL/GenBank/DDBJ databases">
        <title>Sequence of Gallionella enrichment culture.</title>
        <authorList>
            <person name="Poehlein A."/>
            <person name="Muehling M."/>
            <person name="Daniel R."/>
        </authorList>
    </citation>
    <scope>NUCLEOTIDE SEQUENCE</scope>
</reference>
<protein>
    <submittedName>
        <fullName evidence="1">Uncharacterized protein</fullName>
    </submittedName>
</protein>
<dbReference type="EMBL" id="MLJW01006436">
    <property type="protein sequence ID" value="OIQ66674.1"/>
    <property type="molecule type" value="Genomic_DNA"/>
</dbReference>
<gene>
    <name evidence="1" type="ORF">GALL_517530</name>
</gene>
<proteinExistence type="predicted"/>
<organism evidence="1">
    <name type="scientific">mine drainage metagenome</name>
    <dbReference type="NCBI Taxonomy" id="410659"/>
    <lineage>
        <taxon>unclassified sequences</taxon>
        <taxon>metagenomes</taxon>
        <taxon>ecological metagenomes</taxon>
    </lineage>
</organism>
<evidence type="ECO:0000313" key="1">
    <source>
        <dbReference type="EMBL" id="OIQ66674.1"/>
    </source>
</evidence>
<comment type="caution">
    <text evidence="1">The sequence shown here is derived from an EMBL/GenBank/DDBJ whole genome shotgun (WGS) entry which is preliminary data.</text>
</comment>
<sequence>MLHSVALGPGEMQGEIEHFRCLQPGVEHIVGIADPGDRLALDAAAMLDIGEHVGQDLARMELVGQTVDHRHARIRGEALDDVLSVSADHDQVDHA</sequence>
<name>A0A1J5P645_9ZZZZ</name>
<accession>A0A1J5P645</accession>